<dbReference type="AlphaFoldDB" id="A0A6J4M7Q4"/>
<dbReference type="Pfam" id="PF00392">
    <property type="entry name" value="GntR"/>
    <property type="match status" value="1"/>
</dbReference>
<dbReference type="PANTHER" id="PTHR38445:SF9">
    <property type="entry name" value="HTH-TYPE TRANSCRIPTIONAL REPRESSOR YTRA"/>
    <property type="match status" value="1"/>
</dbReference>
<evidence type="ECO:0000256" key="2">
    <source>
        <dbReference type="ARBA" id="ARBA00023125"/>
    </source>
</evidence>
<proteinExistence type="predicted"/>
<dbReference type="GO" id="GO:0003677">
    <property type="term" value="F:DNA binding"/>
    <property type="evidence" value="ECO:0007669"/>
    <property type="project" value="UniProtKB-KW"/>
</dbReference>
<dbReference type="InterPro" id="IPR000524">
    <property type="entry name" value="Tscrpt_reg_HTH_GntR"/>
</dbReference>
<protein>
    <submittedName>
        <fullName evidence="5">Transcriptional regulator, GntR family</fullName>
    </submittedName>
</protein>
<dbReference type="GO" id="GO:0003700">
    <property type="term" value="F:DNA-binding transcription factor activity"/>
    <property type="evidence" value="ECO:0007669"/>
    <property type="project" value="InterPro"/>
</dbReference>
<evidence type="ECO:0000256" key="1">
    <source>
        <dbReference type="ARBA" id="ARBA00023015"/>
    </source>
</evidence>
<name>A0A6J4M7Q4_9ACTN</name>
<feature type="domain" description="HTH gntR-type" evidence="4">
    <location>
        <begin position="15"/>
        <end position="83"/>
    </location>
</feature>
<dbReference type="Gene3D" id="1.10.10.10">
    <property type="entry name" value="Winged helix-like DNA-binding domain superfamily/Winged helix DNA-binding domain"/>
    <property type="match status" value="1"/>
</dbReference>
<sequence length="121" mass="12644">MQSVVEVVVDTTSPVAPYEQVRAQLAASIAAGTLPAGSRLATVRQLAADLGIAANTVARAYRELEADGVIVTQGRRGSFVPSTVPAESPVGDLARAFVLEARTRGLTCPEALRLVEDAWGQ</sequence>
<organism evidence="5">
    <name type="scientific">uncultured Nocardioidaceae bacterium</name>
    <dbReference type="NCBI Taxonomy" id="253824"/>
    <lineage>
        <taxon>Bacteria</taxon>
        <taxon>Bacillati</taxon>
        <taxon>Actinomycetota</taxon>
        <taxon>Actinomycetes</taxon>
        <taxon>Propionibacteriales</taxon>
        <taxon>Nocardioidaceae</taxon>
        <taxon>environmental samples</taxon>
    </lineage>
</organism>
<dbReference type="PROSITE" id="PS50949">
    <property type="entry name" value="HTH_GNTR"/>
    <property type="match status" value="1"/>
</dbReference>
<keyword evidence="2" id="KW-0238">DNA-binding</keyword>
<gene>
    <name evidence="5" type="ORF">AVDCRST_MAG36-1984</name>
</gene>
<dbReference type="EMBL" id="CADCUH010000133">
    <property type="protein sequence ID" value="CAA9351070.1"/>
    <property type="molecule type" value="Genomic_DNA"/>
</dbReference>
<evidence type="ECO:0000256" key="3">
    <source>
        <dbReference type="ARBA" id="ARBA00023163"/>
    </source>
</evidence>
<evidence type="ECO:0000313" key="5">
    <source>
        <dbReference type="EMBL" id="CAA9351070.1"/>
    </source>
</evidence>
<dbReference type="SMART" id="SM00345">
    <property type="entry name" value="HTH_GNTR"/>
    <property type="match status" value="1"/>
</dbReference>
<keyword evidence="3" id="KW-0804">Transcription</keyword>
<dbReference type="CDD" id="cd07377">
    <property type="entry name" value="WHTH_GntR"/>
    <property type="match status" value="1"/>
</dbReference>
<dbReference type="InterPro" id="IPR036388">
    <property type="entry name" value="WH-like_DNA-bd_sf"/>
</dbReference>
<evidence type="ECO:0000259" key="4">
    <source>
        <dbReference type="PROSITE" id="PS50949"/>
    </source>
</evidence>
<accession>A0A6J4M7Q4</accession>
<dbReference type="SUPFAM" id="SSF46785">
    <property type="entry name" value="Winged helix' DNA-binding domain"/>
    <property type="match status" value="1"/>
</dbReference>
<dbReference type="InterPro" id="IPR036390">
    <property type="entry name" value="WH_DNA-bd_sf"/>
</dbReference>
<dbReference type="PANTHER" id="PTHR38445">
    <property type="entry name" value="HTH-TYPE TRANSCRIPTIONAL REPRESSOR YTRA"/>
    <property type="match status" value="1"/>
</dbReference>
<keyword evidence="1" id="KW-0805">Transcription regulation</keyword>
<reference evidence="5" key="1">
    <citation type="submission" date="2020-02" db="EMBL/GenBank/DDBJ databases">
        <authorList>
            <person name="Meier V. D."/>
        </authorList>
    </citation>
    <scope>NUCLEOTIDE SEQUENCE</scope>
    <source>
        <strain evidence="5">AVDCRST_MAG36</strain>
    </source>
</reference>